<accession>R4WMK1</accession>
<dbReference type="Proteomes" id="UP000013966">
    <property type="component" value="Chromosome 2"/>
</dbReference>
<dbReference type="EMBL" id="AP013059">
    <property type="protein sequence ID" value="BAN25843.1"/>
    <property type="molecule type" value="Genomic_DNA"/>
</dbReference>
<dbReference type="STRING" id="758793.BRPE64_BCDS11820"/>
<dbReference type="InterPro" id="IPR001932">
    <property type="entry name" value="PPM-type_phosphatase-like_dom"/>
</dbReference>
<dbReference type="OrthoDB" id="479131at2"/>
<dbReference type="SMART" id="SM00331">
    <property type="entry name" value="PP2C_SIG"/>
    <property type="match status" value="1"/>
</dbReference>
<gene>
    <name evidence="2" type="ORF">BRPE64_BCDS11820</name>
</gene>
<dbReference type="Gene3D" id="3.30.565.10">
    <property type="entry name" value="Histidine kinase-like ATPase, C-terminal domain"/>
    <property type="match status" value="1"/>
</dbReference>
<dbReference type="SUPFAM" id="SSF81606">
    <property type="entry name" value="PP2C-like"/>
    <property type="match status" value="1"/>
</dbReference>
<dbReference type="Pfam" id="PF07228">
    <property type="entry name" value="SpoIIE"/>
    <property type="match status" value="1"/>
</dbReference>
<dbReference type="Gene3D" id="3.60.40.10">
    <property type="entry name" value="PPM-type phosphatase domain"/>
    <property type="match status" value="1"/>
</dbReference>
<name>R4WMK1_9BURK</name>
<dbReference type="InterPro" id="IPR036890">
    <property type="entry name" value="HATPase_C_sf"/>
</dbReference>
<dbReference type="Pfam" id="PF13581">
    <property type="entry name" value="HATPase_c_2"/>
    <property type="match status" value="1"/>
</dbReference>
<dbReference type="InterPro" id="IPR036457">
    <property type="entry name" value="PPM-type-like_dom_sf"/>
</dbReference>
<dbReference type="SUPFAM" id="SSF55874">
    <property type="entry name" value="ATPase domain of HSP90 chaperone/DNA topoisomerase II/histidine kinase"/>
    <property type="match status" value="1"/>
</dbReference>
<reference evidence="2 3" key="2">
    <citation type="journal article" date="2018" name="Int. J. Syst. Evol. Microbiol.">
        <title>Burkholderia insecticola sp. nov., a gut symbiotic bacterium of the bean bug Riptortus pedestris.</title>
        <authorList>
            <person name="Takeshita K."/>
            <person name="Tamaki H."/>
            <person name="Ohbayashi T."/>
            <person name="Meng X.-Y."/>
            <person name="Sone T."/>
            <person name="Mitani Y."/>
            <person name="Peeters C."/>
            <person name="Kikuchi Y."/>
            <person name="Vandamme P."/>
        </authorList>
    </citation>
    <scope>NUCLEOTIDE SEQUENCE [LARGE SCALE GENOMIC DNA]</scope>
    <source>
        <strain evidence="2">RPE64</strain>
    </source>
</reference>
<protein>
    <recommendedName>
        <fullName evidence="1">PPM-type phosphatase domain-containing protein</fullName>
    </recommendedName>
</protein>
<reference evidence="2 3" key="1">
    <citation type="journal article" date="2013" name="Genome Announc.">
        <title>Complete Genome Sequence of Burkholderia sp. Strain RPE64, Bacterial Symbiont of the Bean Bug Riptortus pedestris.</title>
        <authorList>
            <person name="Shibata T.F."/>
            <person name="Maeda T."/>
            <person name="Nikoh N."/>
            <person name="Yamaguchi K."/>
            <person name="Oshima K."/>
            <person name="Hattori M."/>
            <person name="Nishiyama T."/>
            <person name="Hasebe M."/>
            <person name="Fukatsu T."/>
            <person name="Kikuchi Y."/>
            <person name="Shigenobu S."/>
        </authorList>
    </citation>
    <scope>NUCLEOTIDE SEQUENCE [LARGE SCALE GENOMIC DNA]</scope>
</reference>
<proteinExistence type="predicted"/>
<dbReference type="PANTHER" id="PTHR35801">
    <property type="entry name" value="PHOSPHOSERINE PHOSPHATASE RSBX"/>
    <property type="match status" value="1"/>
</dbReference>
<dbReference type="HOGENOM" id="CLU_066586_0_0_4"/>
<dbReference type="InterPro" id="IPR003594">
    <property type="entry name" value="HATPase_dom"/>
</dbReference>
<dbReference type="AlphaFoldDB" id="R4WMK1"/>
<evidence type="ECO:0000313" key="2">
    <source>
        <dbReference type="EMBL" id="BAN25843.1"/>
    </source>
</evidence>
<dbReference type="KEGG" id="buo:BRPE64_BCDS11820"/>
<dbReference type="PANTHER" id="PTHR35801:SF1">
    <property type="entry name" value="PHOSPHOSERINE PHOSPHATASE RSBX"/>
    <property type="match status" value="1"/>
</dbReference>
<feature type="domain" description="PPM-type phosphatase" evidence="1">
    <location>
        <begin position="159"/>
        <end position="352"/>
    </location>
</feature>
<sequence length="356" mass="37675">METVLKESMAAQQRFEIAEPTQIAYARRAVGELARGLGFNETVAGELAIVVTECGTNLLKHAQRGELLVRPLMEAGVVASLRYGIEMLCIDSGPGIQDLYRCFEDGYTTAGSPGNGMGAIQRLSHELDIWSAPGHGTVLRVVFWKAPRAADAAAPEPHPAYGVVNLPLETEIVSGDAWSCRVHAGEFTVLVADGLGHGPLANVAAVEAAKAMATHGELALERIMEAANDALRPTRGAAVGIARMPASVSTDGMNVSFAGIGNISASVWTETSHRHLVSHSGIVGHAARRAQVFDVPCPPGALVVLHSDGLTSRWDLARYPGLALRHPALVAAVLYRDFTRGRDDVTVFVARPAGTV</sequence>
<organism evidence="2 3">
    <name type="scientific">Caballeronia insecticola</name>
    <dbReference type="NCBI Taxonomy" id="758793"/>
    <lineage>
        <taxon>Bacteria</taxon>
        <taxon>Pseudomonadati</taxon>
        <taxon>Pseudomonadota</taxon>
        <taxon>Betaproteobacteria</taxon>
        <taxon>Burkholderiales</taxon>
        <taxon>Burkholderiaceae</taxon>
        <taxon>Caballeronia</taxon>
    </lineage>
</organism>
<dbReference type="InterPro" id="IPR039248">
    <property type="entry name" value="Ptase_RsbX"/>
</dbReference>
<evidence type="ECO:0000313" key="3">
    <source>
        <dbReference type="Proteomes" id="UP000013966"/>
    </source>
</evidence>
<evidence type="ECO:0000259" key="1">
    <source>
        <dbReference type="SMART" id="SM00331"/>
    </source>
</evidence>
<dbReference type="RefSeq" id="WP_016355272.1">
    <property type="nucleotide sequence ID" value="NC_021294.1"/>
</dbReference>
<dbReference type="CDD" id="cd16934">
    <property type="entry name" value="HATPase_RsbT-like"/>
    <property type="match status" value="1"/>
</dbReference>
<dbReference type="PATRIC" id="fig|758793.3.peg.4091"/>
<keyword evidence="3" id="KW-1185">Reference proteome</keyword>